<gene>
    <name evidence="7" type="ORF">C5745_10230</name>
</gene>
<dbReference type="SUPFAM" id="SSF88946">
    <property type="entry name" value="Sigma2 domain of RNA polymerase sigma factors"/>
    <property type="match status" value="1"/>
</dbReference>
<organism evidence="7 8">
    <name type="scientific">Sphingobacterium haloxyli</name>
    <dbReference type="NCBI Taxonomy" id="2100533"/>
    <lineage>
        <taxon>Bacteria</taxon>
        <taxon>Pseudomonadati</taxon>
        <taxon>Bacteroidota</taxon>
        <taxon>Sphingobacteriia</taxon>
        <taxon>Sphingobacteriales</taxon>
        <taxon>Sphingobacteriaceae</taxon>
        <taxon>Sphingobacterium</taxon>
    </lineage>
</organism>
<evidence type="ECO:0000259" key="6">
    <source>
        <dbReference type="Pfam" id="PF08281"/>
    </source>
</evidence>
<name>A0A2S9J4F8_9SPHI</name>
<dbReference type="PANTHER" id="PTHR43133:SF46">
    <property type="entry name" value="RNA POLYMERASE SIGMA-70 FACTOR ECF SUBFAMILY"/>
    <property type="match status" value="1"/>
</dbReference>
<dbReference type="InterPro" id="IPR013324">
    <property type="entry name" value="RNA_pol_sigma_r3/r4-like"/>
</dbReference>
<comment type="caution">
    <text evidence="7">The sequence shown here is derived from an EMBL/GenBank/DDBJ whole genome shotgun (WGS) entry which is preliminary data.</text>
</comment>
<proteinExistence type="inferred from homology"/>
<dbReference type="InterPro" id="IPR014284">
    <property type="entry name" value="RNA_pol_sigma-70_dom"/>
</dbReference>
<evidence type="ECO:0000313" key="8">
    <source>
        <dbReference type="Proteomes" id="UP000239711"/>
    </source>
</evidence>
<dbReference type="SUPFAM" id="SSF88659">
    <property type="entry name" value="Sigma3 and sigma4 domains of RNA polymerase sigma factors"/>
    <property type="match status" value="1"/>
</dbReference>
<keyword evidence="2" id="KW-0805">Transcription regulation</keyword>
<dbReference type="EMBL" id="PVBQ01000006">
    <property type="protein sequence ID" value="PRD47671.1"/>
    <property type="molecule type" value="Genomic_DNA"/>
</dbReference>
<dbReference type="GO" id="GO:0003677">
    <property type="term" value="F:DNA binding"/>
    <property type="evidence" value="ECO:0007669"/>
    <property type="project" value="InterPro"/>
</dbReference>
<keyword evidence="8" id="KW-1185">Reference proteome</keyword>
<keyword evidence="3" id="KW-0731">Sigma factor</keyword>
<feature type="domain" description="RNA polymerase sigma-70 region 2" evidence="5">
    <location>
        <begin position="28"/>
        <end position="91"/>
    </location>
</feature>
<dbReference type="Proteomes" id="UP000239711">
    <property type="component" value="Unassembled WGS sequence"/>
</dbReference>
<keyword evidence="4" id="KW-0804">Transcription</keyword>
<dbReference type="Gene3D" id="1.10.1740.10">
    <property type="match status" value="1"/>
</dbReference>
<accession>A0A2S9J4F8</accession>
<dbReference type="InterPro" id="IPR007627">
    <property type="entry name" value="RNA_pol_sigma70_r2"/>
</dbReference>
<dbReference type="Pfam" id="PF08281">
    <property type="entry name" value="Sigma70_r4_2"/>
    <property type="match status" value="1"/>
</dbReference>
<evidence type="ECO:0000256" key="2">
    <source>
        <dbReference type="ARBA" id="ARBA00023015"/>
    </source>
</evidence>
<protein>
    <recommendedName>
        <fullName evidence="9">RNA polymerase sigma-70 factor</fullName>
    </recommendedName>
</protein>
<comment type="similarity">
    <text evidence="1">Belongs to the sigma-70 factor family. ECF subfamily.</text>
</comment>
<dbReference type="Gene3D" id="1.10.10.10">
    <property type="entry name" value="Winged helix-like DNA-binding domain superfamily/Winged helix DNA-binding domain"/>
    <property type="match status" value="1"/>
</dbReference>
<evidence type="ECO:0000256" key="4">
    <source>
        <dbReference type="ARBA" id="ARBA00023163"/>
    </source>
</evidence>
<dbReference type="GO" id="GO:0006352">
    <property type="term" value="P:DNA-templated transcription initiation"/>
    <property type="evidence" value="ECO:0007669"/>
    <property type="project" value="InterPro"/>
</dbReference>
<evidence type="ECO:0000259" key="5">
    <source>
        <dbReference type="Pfam" id="PF04542"/>
    </source>
</evidence>
<dbReference type="AlphaFoldDB" id="A0A2S9J4F8"/>
<reference evidence="7 8" key="1">
    <citation type="submission" date="2018-02" db="EMBL/GenBank/DDBJ databases">
        <title>The draft genome of Sphingobacterium sp. 5JN-11.</title>
        <authorList>
            <person name="Liu L."/>
            <person name="Li L."/>
            <person name="Liang L."/>
            <person name="Zhang X."/>
            <person name="Wang T."/>
        </authorList>
    </citation>
    <scope>NUCLEOTIDE SEQUENCE [LARGE SCALE GENOMIC DNA]</scope>
    <source>
        <strain evidence="7 8">5JN-11</strain>
    </source>
</reference>
<dbReference type="NCBIfam" id="TIGR02937">
    <property type="entry name" value="sigma70-ECF"/>
    <property type="match status" value="1"/>
</dbReference>
<dbReference type="RefSeq" id="WP_105716894.1">
    <property type="nucleotide sequence ID" value="NZ_PVBQ01000006.1"/>
</dbReference>
<sequence length="194" mass="22848">MVLVGTSFDLEIFSQFKSGDGLAFRQIFDHYQPLLQAKVRQFCKDQCEAEEVTQEAFVQLYLKRSTIDGPEGIYPFLQVVAKRMAVTLFRKYVVQQNYRQELQHVWKEAHTNLEQEVLYNDLHGILQETIRQLPPQQQLVYRMNKLEQLSSSEIAKHIGLSKNTVRNHLNLACKFVRFRLEKIIGVICFFNLFY</sequence>
<dbReference type="OrthoDB" id="659577at2"/>
<evidence type="ECO:0000313" key="7">
    <source>
        <dbReference type="EMBL" id="PRD47671.1"/>
    </source>
</evidence>
<dbReference type="InterPro" id="IPR013249">
    <property type="entry name" value="RNA_pol_sigma70_r4_t2"/>
</dbReference>
<evidence type="ECO:0000256" key="1">
    <source>
        <dbReference type="ARBA" id="ARBA00010641"/>
    </source>
</evidence>
<dbReference type="InterPro" id="IPR036388">
    <property type="entry name" value="WH-like_DNA-bd_sf"/>
</dbReference>
<dbReference type="GO" id="GO:0016987">
    <property type="term" value="F:sigma factor activity"/>
    <property type="evidence" value="ECO:0007669"/>
    <property type="project" value="UniProtKB-KW"/>
</dbReference>
<dbReference type="InterPro" id="IPR013325">
    <property type="entry name" value="RNA_pol_sigma_r2"/>
</dbReference>
<dbReference type="InterPro" id="IPR039425">
    <property type="entry name" value="RNA_pol_sigma-70-like"/>
</dbReference>
<evidence type="ECO:0008006" key="9">
    <source>
        <dbReference type="Google" id="ProtNLM"/>
    </source>
</evidence>
<evidence type="ECO:0000256" key="3">
    <source>
        <dbReference type="ARBA" id="ARBA00023082"/>
    </source>
</evidence>
<feature type="domain" description="RNA polymerase sigma factor 70 region 4 type 2" evidence="6">
    <location>
        <begin position="125"/>
        <end position="174"/>
    </location>
</feature>
<dbReference type="PANTHER" id="PTHR43133">
    <property type="entry name" value="RNA POLYMERASE ECF-TYPE SIGMA FACTO"/>
    <property type="match status" value="1"/>
</dbReference>
<dbReference type="Pfam" id="PF04542">
    <property type="entry name" value="Sigma70_r2"/>
    <property type="match status" value="1"/>
</dbReference>